<dbReference type="EMBL" id="CM041542">
    <property type="protein sequence ID" value="KAI3365700.1"/>
    <property type="molecule type" value="Genomic_DNA"/>
</dbReference>
<protein>
    <submittedName>
        <fullName evidence="1">Uncharacterized protein</fullName>
    </submittedName>
</protein>
<comment type="caution">
    <text evidence="1">The sequence shown here is derived from an EMBL/GenBank/DDBJ whole genome shotgun (WGS) entry which is preliminary data.</text>
</comment>
<name>A0ACB8WDF7_9TELE</name>
<accession>A0ACB8WDF7</accession>
<evidence type="ECO:0000313" key="2">
    <source>
        <dbReference type="Proteomes" id="UP000831701"/>
    </source>
</evidence>
<keyword evidence="2" id="KW-1185">Reference proteome</keyword>
<sequence>MGTTTSRTVAVKQPDLLSATLAFEDPKAFRVKSMGELLRALGIFRLCSFPVLVNNCAKLMSIARTLLGRRGFSLLLRPTVYAQFVAGENESEISQSMEKMSLLGLRPMLAVPIEEDLGESTGEKRYNDNMEAMLECVRMSHSNTWSKDPMMQLKITALLSPELCVKLTKLIAQQPYDLNLLIRAMDGEPINFPGLDESEVAHFLCSLQRLNKIGEASVNKVRVLVDAEYTYMNPGMSLVTMAMMKKFNKDGAWIWNTYQCYLKANIINSPFEARSLLLEALRLSKNEGFCLGVKLVRGAYMDKERKLAEKEGRVDPIHRCWEDTNDSYNGCLDVMLEAISQKPECHRIIVASHNEESVRRAAKRMEELGIDRDGGSVCFGQLLGMCDHVSLTLAKEGYAVYKSVPYGSVDDTLPYLVRRAQENRTVLQGIRKERDLLRQELSRRLRLNLRGGS</sequence>
<proteinExistence type="predicted"/>
<gene>
    <name evidence="1" type="ORF">L3Q82_010766</name>
</gene>
<reference evidence="1" key="1">
    <citation type="submission" date="2022-04" db="EMBL/GenBank/DDBJ databases">
        <title>Jade perch genome.</title>
        <authorList>
            <person name="Chao B."/>
        </authorList>
    </citation>
    <scope>NUCLEOTIDE SEQUENCE</scope>
    <source>
        <strain evidence="1">CB-2022</strain>
    </source>
</reference>
<organism evidence="1 2">
    <name type="scientific">Scortum barcoo</name>
    <name type="common">barcoo grunter</name>
    <dbReference type="NCBI Taxonomy" id="214431"/>
    <lineage>
        <taxon>Eukaryota</taxon>
        <taxon>Metazoa</taxon>
        <taxon>Chordata</taxon>
        <taxon>Craniata</taxon>
        <taxon>Vertebrata</taxon>
        <taxon>Euteleostomi</taxon>
        <taxon>Actinopterygii</taxon>
        <taxon>Neopterygii</taxon>
        <taxon>Teleostei</taxon>
        <taxon>Neoteleostei</taxon>
        <taxon>Acanthomorphata</taxon>
        <taxon>Eupercaria</taxon>
        <taxon>Centrarchiformes</taxon>
        <taxon>Terapontoidei</taxon>
        <taxon>Terapontidae</taxon>
        <taxon>Scortum</taxon>
    </lineage>
</organism>
<dbReference type="Proteomes" id="UP000831701">
    <property type="component" value="Chromosome 12"/>
</dbReference>
<evidence type="ECO:0000313" key="1">
    <source>
        <dbReference type="EMBL" id="KAI3365700.1"/>
    </source>
</evidence>